<dbReference type="Gene3D" id="2.160.20.80">
    <property type="entry name" value="E3 ubiquitin-protein ligase SopA"/>
    <property type="match status" value="2"/>
</dbReference>
<dbReference type="SUPFAM" id="SSF141571">
    <property type="entry name" value="Pentapeptide repeat-like"/>
    <property type="match status" value="2"/>
</dbReference>
<keyword evidence="5" id="KW-1185">Reference proteome</keyword>
<comment type="caution">
    <text evidence="4">The sequence shown here is derived from an EMBL/GenBank/DDBJ whole genome shotgun (WGS) entry which is preliminary data.</text>
</comment>
<proteinExistence type="predicted"/>
<evidence type="ECO:0000256" key="3">
    <source>
        <dbReference type="SAM" id="SignalP"/>
    </source>
</evidence>
<dbReference type="InterPro" id="IPR051082">
    <property type="entry name" value="Pentapeptide-BTB/POZ_domain"/>
</dbReference>
<feature type="transmembrane region" description="Helical" evidence="2">
    <location>
        <begin position="294"/>
        <end position="315"/>
    </location>
</feature>
<evidence type="ECO:0000313" key="4">
    <source>
        <dbReference type="EMBL" id="MBB4705964.1"/>
    </source>
</evidence>
<keyword evidence="3" id="KW-0732">Signal</keyword>
<dbReference type="Pfam" id="PF00805">
    <property type="entry name" value="Pentapeptide"/>
    <property type="match status" value="4"/>
</dbReference>
<keyword evidence="2" id="KW-0472">Membrane</keyword>
<dbReference type="RefSeq" id="WP_184887996.1">
    <property type="nucleotide sequence ID" value="NZ_BOOV01000003.1"/>
</dbReference>
<dbReference type="PANTHER" id="PTHR14136">
    <property type="entry name" value="BTB_POZ DOMAIN-CONTAINING PROTEIN KCTD9"/>
    <property type="match status" value="1"/>
</dbReference>
<gene>
    <name evidence="4" type="ORF">BJ982_007508</name>
</gene>
<feature type="region of interest" description="Disordered" evidence="1">
    <location>
        <begin position="251"/>
        <end position="285"/>
    </location>
</feature>
<name>A0A7W7DGB5_9ACTN</name>
<dbReference type="EMBL" id="JACHND010000001">
    <property type="protein sequence ID" value="MBB4705964.1"/>
    <property type="molecule type" value="Genomic_DNA"/>
</dbReference>
<dbReference type="PANTHER" id="PTHR14136:SF17">
    <property type="entry name" value="BTB_POZ DOMAIN-CONTAINING PROTEIN KCTD9"/>
    <property type="match status" value="1"/>
</dbReference>
<evidence type="ECO:0000256" key="1">
    <source>
        <dbReference type="SAM" id="MobiDB-lite"/>
    </source>
</evidence>
<accession>A0A7W7DGB5</accession>
<feature type="chain" id="PRO_5039655198" evidence="3">
    <location>
        <begin position="26"/>
        <end position="411"/>
    </location>
</feature>
<evidence type="ECO:0000313" key="5">
    <source>
        <dbReference type="Proteomes" id="UP000542210"/>
    </source>
</evidence>
<dbReference type="AlphaFoldDB" id="A0A7W7DGB5"/>
<reference evidence="4 5" key="1">
    <citation type="submission" date="2020-08" db="EMBL/GenBank/DDBJ databases">
        <title>Sequencing the genomes of 1000 actinobacteria strains.</title>
        <authorList>
            <person name="Klenk H.-P."/>
        </authorList>
    </citation>
    <scope>NUCLEOTIDE SEQUENCE [LARGE SCALE GENOMIC DNA]</scope>
    <source>
        <strain evidence="4 5">DSM 45784</strain>
    </source>
</reference>
<sequence length="411" mass="42961">MRRSIPLVLVSGVTGLFLLTVPAEPASATAAAGTAAVLGAPCKPGSGVKLRGKDFTEGAALPMNLRCADLTGAKLDEVDLTQKDLTGALLKNASLKEADLTQARLEYADLTGADLSDADLGQMHAKQATFRGAVMTDAEAGQAEFPHADLTGAIMARAELTQAEFTDATLIDADLNEATLGQVQARNADFTRAKMREVKLGQAKLQFAVFKGANLTEAEFTQAELRGADLHGATVQGASFIQADDVNLTGALGEPENVPDDAVGSTSDLPEEDVAADSGGDSGTAAPAAGRGGLGLVLMILSGLGLSLTLILWGLSYRRRADRANRFAAARRTAEEDVIRLGEEIDALDFDYKINHMDGGSVDQDWRRALDAYEAAKAALNGAQDIPQLGGVAAAIHHGREALGRVRSRLT</sequence>
<keyword evidence="2" id="KW-1133">Transmembrane helix</keyword>
<dbReference type="Proteomes" id="UP000542210">
    <property type="component" value="Unassembled WGS sequence"/>
</dbReference>
<keyword evidence="2" id="KW-0812">Transmembrane</keyword>
<feature type="compositionally biased region" description="Low complexity" evidence="1">
    <location>
        <begin position="276"/>
        <end position="285"/>
    </location>
</feature>
<organism evidence="4 5">
    <name type="scientific">Sphaerisporangium siamense</name>
    <dbReference type="NCBI Taxonomy" id="795645"/>
    <lineage>
        <taxon>Bacteria</taxon>
        <taxon>Bacillati</taxon>
        <taxon>Actinomycetota</taxon>
        <taxon>Actinomycetes</taxon>
        <taxon>Streptosporangiales</taxon>
        <taxon>Streptosporangiaceae</taxon>
        <taxon>Sphaerisporangium</taxon>
    </lineage>
</organism>
<feature type="signal peptide" evidence="3">
    <location>
        <begin position="1"/>
        <end position="25"/>
    </location>
</feature>
<evidence type="ECO:0000256" key="2">
    <source>
        <dbReference type="SAM" id="Phobius"/>
    </source>
</evidence>
<protein>
    <submittedName>
        <fullName evidence="4">Uncharacterized protein YjbI with pentapeptide repeats</fullName>
    </submittedName>
</protein>
<dbReference type="InterPro" id="IPR001646">
    <property type="entry name" value="5peptide_repeat"/>
</dbReference>